<evidence type="ECO:0000256" key="2">
    <source>
        <dbReference type="ARBA" id="ARBA00022723"/>
    </source>
</evidence>
<feature type="signal peptide" evidence="11">
    <location>
        <begin position="1"/>
        <end position="18"/>
    </location>
</feature>
<evidence type="ECO:0000256" key="5">
    <source>
        <dbReference type="ARBA" id="ARBA00023049"/>
    </source>
</evidence>
<evidence type="ECO:0000256" key="8">
    <source>
        <dbReference type="PROSITE-ProRule" id="PRU00276"/>
    </source>
</evidence>
<reference evidence="14" key="1">
    <citation type="submission" date="2025-08" db="UniProtKB">
        <authorList>
            <consortium name="RefSeq"/>
        </authorList>
    </citation>
    <scope>IDENTIFICATION</scope>
    <source>
        <tissue evidence="14">Whole sample</tissue>
    </source>
</reference>
<keyword evidence="3" id="KW-0378">Hydrolase</keyword>
<dbReference type="RefSeq" id="XP_022321812.1">
    <property type="nucleotide sequence ID" value="XM_022466104.1"/>
</dbReference>
<dbReference type="InterPro" id="IPR024079">
    <property type="entry name" value="MetalloPept_cat_dom_sf"/>
</dbReference>
<feature type="compositionally biased region" description="Low complexity" evidence="9">
    <location>
        <begin position="918"/>
        <end position="933"/>
    </location>
</feature>
<gene>
    <name evidence="14" type="primary">LOC111123643</name>
</gene>
<feature type="compositionally biased region" description="Low complexity" evidence="9">
    <location>
        <begin position="855"/>
        <end position="870"/>
    </location>
</feature>
<feature type="compositionally biased region" description="Low complexity" evidence="9">
    <location>
        <begin position="949"/>
        <end position="958"/>
    </location>
</feature>
<keyword evidence="5" id="KW-0482">Metalloprotease</keyword>
<feature type="compositionally biased region" description="Low complexity" evidence="9">
    <location>
        <begin position="1031"/>
        <end position="1057"/>
    </location>
</feature>
<comment type="caution">
    <text evidence="8">Lacks conserved residue(s) required for the propagation of feature annotation.</text>
</comment>
<feature type="compositionally biased region" description="Polar residues" evidence="9">
    <location>
        <begin position="794"/>
        <end position="820"/>
    </location>
</feature>
<protein>
    <submittedName>
        <fullName evidence="14">Uncharacterized protein LOC111123643 isoform X1</fullName>
    </submittedName>
</protein>
<dbReference type="SUPFAM" id="SSF55486">
    <property type="entry name" value="Metalloproteases ('zincins'), catalytic domain"/>
    <property type="match status" value="1"/>
</dbReference>
<keyword evidence="4 8" id="KW-0862">Zinc</keyword>
<evidence type="ECO:0000259" key="12">
    <source>
        <dbReference type="PROSITE" id="PS50215"/>
    </source>
</evidence>
<keyword evidence="10" id="KW-0812">Transmembrane</keyword>
<keyword evidence="2 8" id="KW-0479">Metal-binding</keyword>
<feature type="compositionally biased region" description="Polar residues" evidence="9">
    <location>
        <begin position="871"/>
        <end position="880"/>
    </location>
</feature>
<dbReference type="GO" id="GO:0004222">
    <property type="term" value="F:metalloendopeptidase activity"/>
    <property type="evidence" value="ECO:0007669"/>
    <property type="project" value="InterPro"/>
</dbReference>
<dbReference type="InterPro" id="IPR001590">
    <property type="entry name" value="Peptidase_M12B"/>
</dbReference>
<evidence type="ECO:0000256" key="10">
    <source>
        <dbReference type="SAM" id="Phobius"/>
    </source>
</evidence>
<feature type="region of interest" description="Disordered" evidence="9">
    <location>
        <begin position="794"/>
        <end position="1081"/>
    </location>
</feature>
<feature type="compositionally biased region" description="Low complexity" evidence="9">
    <location>
        <begin position="965"/>
        <end position="974"/>
    </location>
</feature>
<feature type="binding site" evidence="8">
    <location>
        <position position="380"/>
    </location>
    <ligand>
        <name>Zn(2+)</name>
        <dbReference type="ChEBI" id="CHEBI:29105"/>
        <note>catalytic</note>
    </ligand>
</feature>
<accession>A0A8B8D0Z5</accession>
<dbReference type="Gene3D" id="3.40.1620.60">
    <property type="match status" value="1"/>
</dbReference>
<proteinExistence type="predicted"/>
<feature type="compositionally biased region" description="Polar residues" evidence="9">
    <location>
        <begin position="981"/>
        <end position="990"/>
    </location>
</feature>
<feature type="binding site" evidence="8">
    <location>
        <position position="376"/>
    </location>
    <ligand>
        <name>Zn(2+)</name>
        <dbReference type="ChEBI" id="CHEBI:29105"/>
        <note>catalytic</note>
    </ligand>
</feature>
<sequence length="1168" mass="127483">MYRMYYLLGCVLFLWVKGMELRQPYGDQKHDLVSGKIHKRFPRWRAGVNDLPTMFKVYINVDGRSIKLSLTFNPRLSACVKVYPESDGWCRSAKNGDRFYQDPRHGASLLVRVSTEGLHNISGFFTLGHHHYHIQSVSRIMSIHHITRVPFLVSKKLINANLRSDYIVPDKSTLRYQQLPITHPTRLKRSGTVFRVELFLAIDYSIYKFWYDQNANIAGEGKRRLAAIADIRQYYSFLVNGVDGRYRHLPGTAHNIEIIFTGIYISELPWLQCISIGLLIFLFTQTTMPWSGSPDTGNRIDAGSVLDKFQSWRESNLQDGSLPEHDHAMMFTRYNLAINNQTDTTGSAYISSICSKSSVSLVQENFDFISNTVAAHELGHSLGATHEGVGSNTCPDEGYVMSAVSRPRSSSINPWRFSSCSVTQMTEHINSLSSNCLLQEASARGTLGEHDPIGQKYTGDEQCRLSIGAASVICREFYNSSNYHEICTGLSCKSLDGTSCSPILPAETTTCGHQKWCQDGICTFNASSPGANDLCLFGDEPGTFCSQMKSSKPWGCYGDDYRKCCDTCESIRSVDDDCPFGDREDCSYLVYNYRSDCYKSTVNSSCCGTCKKLSSNILGCEFGDKAGCDPPDCSKQTAAEVCCSSCMNATKATTTTTFAPSKLTTNTQTSISDAFTSKINPITTPTTVSEISTSTKITATSTATASTTTASTVMPETTIGSSTTTTPKENFTTDASTMGTTTANLSMTTSYATITTQPTTLTTTTSKETITSTAISSTTDATATIQTVKSSTIPNTMDTVSTPRDTVESSTTTGTASTPRDSVESSTRDTQPTTHDPIESSTTTKTEPTPRDTVESSTTTNTVSTSLDTVESSTSDTKLTTHIPIESSTTTNTESTPRDTVESSTTTKTEPTPRDTVESSTTTNTVSTSLDTVESSTSDTQLTTHIPIESSTTTNTESTPRDTVESSTTTNTEPTPRDTVESSTITNTESTPRHTVESSTTTNTEPTPHNTIESSTTAETESTPRDTFKFSTTTNTDPSPHDTSSTTYIKSTSYDSIESSTATNTKPASRTTQPSIQTTGFNNTTVDKAIDVTPNSLLPGNEAPVTQEVWFMVLMAVIGVSVVLTIVLLLARRRHRSRTFCVEKYSLKDNNNVSGSFILKESHVETAK</sequence>
<evidence type="ECO:0000256" key="6">
    <source>
        <dbReference type="ARBA" id="ARBA00023157"/>
    </source>
</evidence>
<feature type="compositionally biased region" description="Polar residues" evidence="9">
    <location>
        <begin position="934"/>
        <end position="944"/>
    </location>
</feature>
<dbReference type="InterPro" id="IPR041645">
    <property type="entry name" value="ADAMTS_CR_2"/>
</dbReference>
<feature type="compositionally biased region" description="Polar residues" evidence="9">
    <location>
        <begin position="1058"/>
        <end position="1081"/>
    </location>
</feature>
<organism evidence="13 14">
    <name type="scientific">Crassostrea virginica</name>
    <name type="common">Eastern oyster</name>
    <dbReference type="NCBI Taxonomy" id="6565"/>
    <lineage>
        <taxon>Eukaryota</taxon>
        <taxon>Metazoa</taxon>
        <taxon>Spiralia</taxon>
        <taxon>Lophotrochozoa</taxon>
        <taxon>Mollusca</taxon>
        <taxon>Bivalvia</taxon>
        <taxon>Autobranchia</taxon>
        <taxon>Pteriomorphia</taxon>
        <taxon>Ostreida</taxon>
        <taxon>Ostreoidea</taxon>
        <taxon>Ostreidae</taxon>
        <taxon>Crassostrea</taxon>
    </lineage>
</organism>
<dbReference type="AlphaFoldDB" id="A0A8B8D0Z5"/>
<evidence type="ECO:0000256" key="4">
    <source>
        <dbReference type="ARBA" id="ARBA00022833"/>
    </source>
</evidence>
<evidence type="ECO:0000256" key="7">
    <source>
        <dbReference type="ARBA" id="ARBA00023180"/>
    </source>
</evidence>
<feature type="transmembrane region" description="Helical" evidence="10">
    <location>
        <begin position="1109"/>
        <end position="1130"/>
    </location>
</feature>
<dbReference type="OrthoDB" id="6155758at2759"/>
<feature type="compositionally biased region" description="Low complexity" evidence="9">
    <location>
        <begin position="886"/>
        <end position="895"/>
    </location>
</feature>
<evidence type="ECO:0000256" key="9">
    <source>
        <dbReference type="SAM" id="MobiDB-lite"/>
    </source>
</evidence>
<evidence type="ECO:0000313" key="13">
    <source>
        <dbReference type="Proteomes" id="UP000694844"/>
    </source>
</evidence>
<feature type="compositionally biased region" description="Low complexity" evidence="9">
    <location>
        <begin position="997"/>
        <end position="1021"/>
    </location>
</feature>
<dbReference type="GO" id="GO:0046872">
    <property type="term" value="F:metal ion binding"/>
    <property type="evidence" value="ECO:0007669"/>
    <property type="project" value="UniProtKB-KW"/>
</dbReference>
<dbReference type="KEGG" id="cvn:111123643"/>
<dbReference type="Pfam" id="PF17771">
    <property type="entry name" value="ADAMTS_CR_2"/>
    <property type="match status" value="1"/>
</dbReference>
<keyword evidence="7" id="KW-0325">Glycoprotein</keyword>
<evidence type="ECO:0000313" key="14">
    <source>
        <dbReference type="RefSeq" id="XP_022321812.1"/>
    </source>
</evidence>
<keyword evidence="13" id="KW-1185">Reference proteome</keyword>
<keyword evidence="10" id="KW-0472">Membrane</keyword>
<dbReference type="Proteomes" id="UP000694844">
    <property type="component" value="Chromosome 3"/>
</dbReference>
<keyword evidence="1" id="KW-0645">Protease</keyword>
<feature type="domain" description="Peptidase M12B" evidence="12">
    <location>
        <begin position="194"/>
        <end position="441"/>
    </location>
</feature>
<keyword evidence="6" id="KW-1015">Disulfide bond</keyword>
<keyword evidence="10" id="KW-1133">Transmembrane helix</keyword>
<dbReference type="GeneID" id="111123643"/>
<feature type="binding site" evidence="8">
    <location>
        <position position="386"/>
    </location>
    <ligand>
        <name>Zn(2+)</name>
        <dbReference type="ChEBI" id="CHEBI:29105"/>
        <note>catalytic</note>
    </ligand>
</feature>
<evidence type="ECO:0000256" key="3">
    <source>
        <dbReference type="ARBA" id="ARBA00022801"/>
    </source>
</evidence>
<evidence type="ECO:0000256" key="11">
    <source>
        <dbReference type="SAM" id="SignalP"/>
    </source>
</evidence>
<feature type="active site" evidence="8">
    <location>
        <position position="377"/>
    </location>
</feature>
<name>A0A8B8D0Z5_CRAVI</name>
<evidence type="ECO:0000256" key="1">
    <source>
        <dbReference type="ARBA" id="ARBA00022670"/>
    </source>
</evidence>
<feature type="region of interest" description="Disordered" evidence="9">
    <location>
        <begin position="717"/>
        <end position="738"/>
    </location>
</feature>
<dbReference type="GO" id="GO:0006508">
    <property type="term" value="P:proteolysis"/>
    <property type="evidence" value="ECO:0007669"/>
    <property type="project" value="UniProtKB-KW"/>
</dbReference>
<dbReference type="Gene3D" id="3.40.390.10">
    <property type="entry name" value="Collagenase (Catalytic Domain)"/>
    <property type="match status" value="1"/>
</dbReference>
<dbReference type="PROSITE" id="PS50215">
    <property type="entry name" value="ADAM_MEPRO"/>
    <property type="match status" value="1"/>
</dbReference>
<dbReference type="Pfam" id="PF01421">
    <property type="entry name" value="Reprolysin"/>
    <property type="match status" value="1"/>
</dbReference>
<feature type="chain" id="PRO_5034371818" evidence="11">
    <location>
        <begin position="19"/>
        <end position="1168"/>
    </location>
</feature>
<keyword evidence="11" id="KW-0732">Signal</keyword>